<evidence type="ECO:0000313" key="3">
    <source>
        <dbReference type="EMBL" id="VTT69516.1"/>
    </source>
</evidence>
<feature type="coiled-coil region" evidence="1">
    <location>
        <begin position="211"/>
        <end position="259"/>
    </location>
</feature>
<accession>A0A2H3T0L7</accession>
<dbReference type="AlphaFoldDB" id="A0A2H3T0L7"/>
<organism evidence="3 4">
    <name type="scientific">Fusarium fujikuroi</name>
    <name type="common">Bakanae and foot rot disease fungus</name>
    <name type="synonym">Gibberella fujikuroi</name>
    <dbReference type="NCBI Taxonomy" id="5127"/>
    <lineage>
        <taxon>Eukaryota</taxon>
        <taxon>Fungi</taxon>
        <taxon>Dikarya</taxon>
        <taxon>Ascomycota</taxon>
        <taxon>Pezizomycotina</taxon>
        <taxon>Sordariomycetes</taxon>
        <taxon>Hypocreomycetidae</taxon>
        <taxon>Hypocreales</taxon>
        <taxon>Nectriaceae</taxon>
        <taxon>Fusarium</taxon>
        <taxon>Fusarium fujikuroi species complex</taxon>
    </lineage>
</organism>
<dbReference type="EMBL" id="CABFJX010000257">
    <property type="protein sequence ID" value="VTT69516.1"/>
    <property type="molecule type" value="Genomic_DNA"/>
</dbReference>
<sequence length="418" mass="47183">MDTASVEKPNSGANVDILKVARQIQHLAHFLTGGPPIPGLDVSDEDLKMARILSPVAEITSHRRLSDLEFPREWVEDDGALGIVLRDWRRDIDPTKLSDTPAMAETPAQATDTPTDAESAEADIEAYANMSFLSYSAKREAHWIAKTKELEQKLRRSEQEKESLIRENLKLQRDVEVIQRKADFFHTALFDPKKSIHESNLMAKVKLHGEVRQLERSLVAATSKNKSLAKQNEDLESCNKTLVTENEELVKKTEKLELNNYDLVTENAELVAELKDLDSDDAELLTMVQEYLNKHALLREATKTHEENLIAEKQALESKNEALVKKLEAQKIDNKCCAAQAKKLRERYELSVMATKVVKEHLEELTAKVNDLDSSKFFLAAHNNDLSMRNAALGHKSKQLEESLDKIVMDAKGELQAQ</sequence>
<evidence type="ECO:0000313" key="4">
    <source>
        <dbReference type="Proteomes" id="UP000760494"/>
    </source>
</evidence>
<keyword evidence="1" id="KW-0175">Coiled coil</keyword>
<comment type="caution">
    <text evidence="3">The sequence shown here is derived from an EMBL/GenBank/DDBJ whole genome shotgun (WGS) entry which is preliminary data.</text>
</comment>
<feature type="coiled-coil region" evidence="1">
    <location>
        <begin position="306"/>
        <end position="333"/>
    </location>
</feature>
<evidence type="ECO:0000256" key="1">
    <source>
        <dbReference type="SAM" id="Coils"/>
    </source>
</evidence>
<feature type="region of interest" description="Disordered" evidence="2">
    <location>
        <begin position="95"/>
        <end position="117"/>
    </location>
</feature>
<feature type="compositionally biased region" description="Low complexity" evidence="2">
    <location>
        <begin position="104"/>
        <end position="117"/>
    </location>
</feature>
<protein>
    <submittedName>
        <fullName evidence="3">Uncharacterized protein</fullName>
    </submittedName>
</protein>
<dbReference type="Proteomes" id="UP000760494">
    <property type="component" value="Unassembled WGS sequence"/>
</dbReference>
<evidence type="ECO:0000256" key="2">
    <source>
        <dbReference type="SAM" id="MobiDB-lite"/>
    </source>
</evidence>
<gene>
    <name evidence="3" type="ORF">C2S_7540</name>
</gene>
<name>A0A2H3T0L7_FUSFU</name>
<reference evidence="3" key="1">
    <citation type="submission" date="2019-05" db="EMBL/GenBank/DDBJ databases">
        <authorList>
            <person name="Piombo E."/>
        </authorList>
    </citation>
    <scope>NUCLEOTIDE SEQUENCE</scope>
    <source>
        <strain evidence="3">C2S</strain>
    </source>
</reference>
<proteinExistence type="predicted"/>
<feature type="coiled-coil region" evidence="1">
    <location>
        <begin position="147"/>
        <end position="181"/>
    </location>
</feature>